<sequence>MQSDRRGASAQRGGPDSRQVGLPAVKRALLLLLLSAGCGGPDSNPLHEVLGREPGALLQGGRPTEASAEQPRFEPGEQVESVVSPGGLFRLHFSRSGPNAVSAADADGNGVPDSVDTVARTYDAVAVFYSGLGYRLPPEDSGGTDEHGGDGRFDVYLVDFAGRADGAFRVEGCLTTDMSCSGYMLQENDFAGYGYASYEQAVATLASHEFFHAVQAAYRTGLGRVAEEGTAVWASERFAPELDDLERAAPAYLSLADRSLVVDPDGPAQSFSYGASIFFQFLSERLGEGVVLSMWEESVNALSARWPALLETVLRRDWGMDFDTAFSEFAQWNLATGARAGEGSGYARGADYSGLVLAARELPVDEPSVRVAAASTRYFEVAGGAESVSASFEPREGTDSAAVHLLVAAVNEHEVLRVARADGPGSLSTQVSAGDATHVVVAVVNGRPEGEGRYGRLRISSVSPAVSPDEEEEPAGGCHAAPGALPWALLLTATVWRRSPRRRTT</sequence>
<dbReference type="NCBIfam" id="NF045524">
    <property type="entry name" value="MXAN_6640_HExxH"/>
    <property type="match status" value="1"/>
</dbReference>
<dbReference type="Proteomes" id="UP001611383">
    <property type="component" value="Chromosome"/>
</dbReference>
<keyword evidence="3" id="KW-1185">Reference proteome</keyword>
<feature type="region of interest" description="Disordered" evidence="1">
    <location>
        <begin position="55"/>
        <end position="79"/>
    </location>
</feature>
<feature type="region of interest" description="Disordered" evidence="1">
    <location>
        <begin position="1"/>
        <end position="20"/>
    </location>
</feature>
<evidence type="ECO:0000256" key="1">
    <source>
        <dbReference type="SAM" id="MobiDB-lite"/>
    </source>
</evidence>
<dbReference type="EMBL" id="CP043494">
    <property type="protein sequence ID" value="WNG50685.1"/>
    <property type="molecule type" value="Genomic_DNA"/>
</dbReference>
<proteinExistence type="predicted"/>
<evidence type="ECO:0000313" key="2">
    <source>
        <dbReference type="EMBL" id="WNG50685.1"/>
    </source>
</evidence>
<protein>
    <submittedName>
        <fullName evidence="2">Uncharacterized protein</fullName>
    </submittedName>
</protein>
<gene>
    <name evidence="2" type="ORF">F0U60_46105</name>
</gene>
<accession>A0ABY9X5K9</accession>
<evidence type="ECO:0000313" key="3">
    <source>
        <dbReference type="Proteomes" id="UP001611383"/>
    </source>
</evidence>
<organism evidence="2 3">
    <name type="scientific">Archangium minus</name>
    <dbReference type="NCBI Taxonomy" id="83450"/>
    <lineage>
        <taxon>Bacteria</taxon>
        <taxon>Pseudomonadati</taxon>
        <taxon>Myxococcota</taxon>
        <taxon>Myxococcia</taxon>
        <taxon>Myxococcales</taxon>
        <taxon>Cystobacterineae</taxon>
        <taxon>Archangiaceae</taxon>
        <taxon>Archangium</taxon>
    </lineage>
</organism>
<reference evidence="2 3" key="1">
    <citation type="submission" date="2019-08" db="EMBL/GenBank/DDBJ databases">
        <title>Archangium and Cystobacter genomes.</title>
        <authorList>
            <person name="Chen I.-C.K."/>
            <person name="Wielgoss S."/>
        </authorList>
    </citation>
    <scope>NUCLEOTIDE SEQUENCE [LARGE SCALE GENOMIC DNA]</scope>
    <source>
        <strain evidence="2 3">Cbm 6</strain>
    </source>
</reference>
<name>A0ABY9X5K9_9BACT</name>